<evidence type="ECO:0000256" key="4">
    <source>
        <dbReference type="ARBA" id="ARBA00022801"/>
    </source>
</evidence>
<dbReference type="PANTHER" id="PTHR45962:SF1">
    <property type="entry name" value="N-FATTY-ACYL-AMINO ACID SYNTHASE_HYDROLASE PM20D1"/>
    <property type="match status" value="1"/>
</dbReference>
<proteinExistence type="inferred from homology"/>
<feature type="region of interest" description="Disordered" evidence="6">
    <location>
        <begin position="1"/>
        <end position="21"/>
    </location>
</feature>
<dbReference type="CDD" id="cd05674">
    <property type="entry name" value="M20_yscS"/>
    <property type="match status" value="1"/>
</dbReference>
<evidence type="ECO:0000256" key="5">
    <source>
        <dbReference type="ARBA" id="ARBA00022833"/>
    </source>
</evidence>
<dbReference type="InterPro" id="IPR047177">
    <property type="entry name" value="Pept_M20A"/>
</dbReference>
<dbReference type="PANTHER" id="PTHR45962">
    <property type="entry name" value="N-FATTY-ACYL-AMINO ACID SYNTHASE/HYDROLASE PM20D1"/>
    <property type="match status" value="1"/>
</dbReference>
<evidence type="ECO:0000313" key="10">
    <source>
        <dbReference type="Proteomes" id="UP001295794"/>
    </source>
</evidence>
<dbReference type="InterPro" id="IPR011650">
    <property type="entry name" value="Peptidase_M20_dimer"/>
</dbReference>
<keyword evidence="4" id="KW-0378">Hydrolase</keyword>
<feature type="domain" description="Peptidase M20 dimerisation" evidence="8">
    <location>
        <begin position="375"/>
        <end position="526"/>
    </location>
</feature>
<sequence>MYDDLDNNGPSEDDDESDTEFQRRLMELSEVDLGKGLSERLTLRGPDRHPGISANDALLARNHEASTKLRLHSSAAASTEARAAQPDTKEMISLPLSADERAQYKPSERRSWLRRILLLPLAAGVVSLVLLITPRPVLLLHPSPLHYAAHAPSVTCPVQPSALIPALAFDPHDTAVYTERLRGAVRVKTETFDGAPTVGSDPWFDKFFKFEAYLRATFPDVFAALKLEKFATHGLLFTWKGSDAGLAPIVLMAHQDTVPVPADTVDRWTHPPFDAVLDKDGWIWGRGAGDCKNLLIAELSAISELLKAGFKPARTVHVAFGFDEEGGQVRSARAFAAYLEGLYGTGDDKVFLLIDEGGGIMEDYHGKTWIAPSMGEKGSTNVQLSVNVPGGHSSIPPAHTAIGILSALIATLEASPPALNLEPGNPFAQFVLCLAEYGTIDPELRDLLADESTWHEAAQWLAERDLGDAARLSTTQAVDIIGGGVKVNALPEEAHVIVNHRVASGDSVRGVQDRYIDLLTPVAEEYDVAVVGFDEEPAANLTRYVKFSAPSGVNASQVTPASGDAWSVFAGTALHLYPDSVVAPYLSTGGTDTRSYVNLTRAIYRFQAVDGSQRYNIHTVDERVHVDGHMNAIRFIHSLIQNADQWR</sequence>
<keyword evidence="5" id="KW-0862">Zinc</keyword>
<dbReference type="GO" id="GO:0004180">
    <property type="term" value="F:carboxypeptidase activity"/>
    <property type="evidence" value="ECO:0007669"/>
    <property type="project" value="TreeGrafter"/>
</dbReference>
<accession>A0AAD2HYR8</accession>
<keyword evidence="10" id="KW-1185">Reference proteome</keyword>
<keyword evidence="3" id="KW-0479">Metal-binding</keyword>
<comment type="caution">
    <text evidence="9">The sequence shown here is derived from an EMBL/GenBank/DDBJ whole genome shotgun (WGS) entry which is preliminary data.</text>
</comment>
<reference evidence="9" key="1">
    <citation type="submission" date="2023-11" db="EMBL/GenBank/DDBJ databases">
        <authorList>
            <person name="De Vega J J."/>
            <person name="De Vega J J."/>
        </authorList>
    </citation>
    <scope>NUCLEOTIDE SEQUENCE</scope>
</reference>
<evidence type="ECO:0000256" key="6">
    <source>
        <dbReference type="SAM" id="MobiDB-lite"/>
    </source>
</evidence>
<dbReference type="InterPro" id="IPR036264">
    <property type="entry name" value="Bact_exopeptidase_dim_dom"/>
</dbReference>
<dbReference type="Proteomes" id="UP001295794">
    <property type="component" value="Unassembled WGS sequence"/>
</dbReference>
<dbReference type="AlphaFoldDB" id="A0AAD2HYR8"/>
<dbReference type="Gene3D" id="3.40.630.10">
    <property type="entry name" value="Zn peptidases"/>
    <property type="match status" value="1"/>
</dbReference>
<dbReference type="Pfam" id="PF01546">
    <property type="entry name" value="Peptidase_M20"/>
    <property type="match status" value="1"/>
</dbReference>
<feature type="transmembrane region" description="Helical" evidence="7">
    <location>
        <begin position="112"/>
        <end position="132"/>
    </location>
</feature>
<dbReference type="GO" id="GO:0000328">
    <property type="term" value="C:fungal-type vacuole lumen"/>
    <property type="evidence" value="ECO:0007669"/>
    <property type="project" value="TreeGrafter"/>
</dbReference>
<organism evidence="9 10">
    <name type="scientific">Mycena citricolor</name>
    <dbReference type="NCBI Taxonomy" id="2018698"/>
    <lineage>
        <taxon>Eukaryota</taxon>
        <taxon>Fungi</taxon>
        <taxon>Dikarya</taxon>
        <taxon>Basidiomycota</taxon>
        <taxon>Agaricomycotina</taxon>
        <taxon>Agaricomycetes</taxon>
        <taxon>Agaricomycetidae</taxon>
        <taxon>Agaricales</taxon>
        <taxon>Marasmiineae</taxon>
        <taxon>Mycenaceae</taxon>
        <taxon>Mycena</taxon>
    </lineage>
</organism>
<keyword evidence="7" id="KW-1133">Transmembrane helix</keyword>
<evidence type="ECO:0000259" key="8">
    <source>
        <dbReference type="Pfam" id="PF07687"/>
    </source>
</evidence>
<dbReference type="SUPFAM" id="SSF53187">
    <property type="entry name" value="Zn-dependent exopeptidases"/>
    <property type="match status" value="1"/>
</dbReference>
<keyword evidence="7" id="KW-0472">Membrane</keyword>
<gene>
    <name evidence="9" type="ORF">MYCIT1_LOCUS38122</name>
</gene>
<dbReference type="InterPro" id="IPR002933">
    <property type="entry name" value="Peptidase_M20"/>
</dbReference>
<dbReference type="Gene3D" id="3.30.70.360">
    <property type="match status" value="1"/>
</dbReference>
<evidence type="ECO:0000256" key="7">
    <source>
        <dbReference type="SAM" id="Phobius"/>
    </source>
</evidence>
<evidence type="ECO:0000313" key="9">
    <source>
        <dbReference type="EMBL" id="CAK5284706.1"/>
    </source>
</evidence>
<name>A0AAD2HYR8_9AGAR</name>
<keyword evidence="2" id="KW-0645">Protease</keyword>
<protein>
    <recommendedName>
        <fullName evidence="8">Peptidase M20 dimerisation domain-containing protein</fullName>
    </recommendedName>
</protein>
<dbReference type="GO" id="GO:0051603">
    <property type="term" value="P:proteolysis involved in protein catabolic process"/>
    <property type="evidence" value="ECO:0007669"/>
    <property type="project" value="TreeGrafter"/>
</dbReference>
<keyword evidence="7" id="KW-0812">Transmembrane</keyword>
<feature type="compositionally biased region" description="Acidic residues" evidence="6">
    <location>
        <begin position="1"/>
        <end position="19"/>
    </location>
</feature>
<evidence type="ECO:0000256" key="1">
    <source>
        <dbReference type="ARBA" id="ARBA00006247"/>
    </source>
</evidence>
<dbReference type="SUPFAM" id="SSF55031">
    <property type="entry name" value="Bacterial exopeptidase dimerisation domain"/>
    <property type="match status" value="1"/>
</dbReference>
<dbReference type="GO" id="GO:0046872">
    <property type="term" value="F:metal ion binding"/>
    <property type="evidence" value="ECO:0007669"/>
    <property type="project" value="UniProtKB-KW"/>
</dbReference>
<comment type="similarity">
    <text evidence="1">Belongs to the peptidase M20A family.</text>
</comment>
<dbReference type="EMBL" id="CAVNYO010000480">
    <property type="protein sequence ID" value="CAK5284706.1"/>
    <property type="molecule type" value="Genomic_DNA"/>
</dbReference>
<evidence type="ECO:0000256" key="2">
    <source>
        <dbReference type="ARBA" id="ARBA00022670"/>
    </source>
</evidence>
<evidence type="ECO:0000256" key="3">
    <source>
        <dbReference type="ARBA" id="ARBA00022723"/>
    </source>
</evidence>
<dbReference type="Gene3D" id="1.10.150.900">
    <property type="match status" value="1"/>
</dbReference>
<dbReference type="Pfam" id="PF07687">
    <property type="entry name" value="M20_dimer"/>
    <property type="match status" value="1"/>
</dbReference>